<feature type="transmembrane region" description="Helical" evidence="9">
    <location>
        <begin position="49"/>
        <end position="70"/>
    </location>
</feature>
<evidence type="ECO:0000256" key="6">
    <source>
        <dbReference type="ARBA" id="ARBA00023065"/>
    </source>
</evidence>
<dbReference type="PANTHER" id="PTHR31503:SF36">
    <property type="entry name" value="SODIUM_CALCIUM EXCHANGER MEMBRANE REGION DOMAIN-CONTAINING PROTEIN"/>
    <property type="match status" value="1"/>
</dbReference>
<sequence length="516" mass="56742">MISDGSELLLLVPSLAGVVGSCVLPILGAVPDGMIVLFSGTGPNAQEQLNVGVGALAGSTIMLLTIPWALSIYAGRVNIDSNGVPQYNKAGRKMDGKVVGVGNDTSVRIGGSIMMITSVSYLLLQVPALFMENDSIEEVAEGEKMFAALGFFLCVFLFVGYIIYQYLQSQQDAHDVSDMKRETNIINQINKKQITLKGALFHEITQASSGKSEYEAVEGDRVWDRLPKATKERVGNILKYFYRQFDGNKSNSIDKDELGKIFQRMNEPNKKQSDIDSIFSFIDTDHDGKISLEEFIVGTVQFVSDHGNEINQELKKIKLSPDVESVEDATNPEDGDESDDDGEMPEDLVGLDVEEQQRRLLMRSFQTMALGTFLVVVFSDPMTDVLGDIGRRSGVPAFYVSFVLAPVASNASELLASYNYSSKKTRRSISIGLQALQGAACMNNTFCLAIFMGLIYFKGLAWRYTAETISIIVGQFAVALFSCQKNQTLMTMFLALMTYPGCLILVYVLENHFGLD</sequence>
<dbReference type="PANTHER" id="PTHR31503">
    <property type="entry name" value="VACUOLAR CALCIUM ION TRANSPORTER"/>
    <property type="match status" value="1"/>
</dbReference>
<dbReference type="SMART" id="SM00054">
    <property type="entry name" value="EFh"/>
    <property type="match status" value="2"/>
</dbReference>
<feature type="compositionally biased region" description="Acidic residues" evidence="8">
    <location>
        <begin position="324"/>
        <end position="346"/>
    </location>
</feature>
<evidence type="ECO:0000313" key="11">
    <source>
        <dbReference type="EMBL" id="CAD9400880.1"/>
    </source>
</evidence>
<keyword evidence="4" id="KW-0106">Calcium</keyword>
<gene>
    <name evidence="11" type="ORF">DSPE1174_LOCUS8577</name>
</gene>
<evidence type="ECO:0000256" key="5">
    <source>
        <dbReference type="ARBA" id="ARBA00022989"/>
    </source>
</evidence>
<feature type="transmembrane region" description="Helical" evidence="9">
    <location>
        <begin position="113"/>
        <end position="130"/>
    </location>
</feature>
<name>A0A7S2FKF6_9STRA</name>
<evidence type="ECO:0000256" key="4">
    <source>
        <dbReference type="ARBA" id="ARBA00022837"/>
    </source>
</evidence>
<accession>A0A7S2FKF6</accession>
<dbReference type="GO" id="GO:0012505">
    <property type="term" value="C:endomembrane system"/>
    <property type="evidence" value="ECO:0007669"/>
    <property type="project" value="UniProtKB-SubCell"/>
</dbReference>
<dbReference type="AlphaFoldDB" id="A0A7S2FKF6"/>
<dbReference type="InterPro" id="IPR011992">
    <property type="entry name" value="EF-hand-dom_pair"/>
</dbReference>
<dbReference type="InterPro" id="IPR004837">
    <property type="entry name" value="NaCa_Exmemb"/>
</dbReference>
<dbReference type="SUPFAM" id="SSF47473">
    <property type="entry name" value="EF-hand"/>
    <property type="match status" value="1"/>
</dbReference>
<feature type="domain" description="EF-hand" evidence="10">
    <location>
        <begin position="233"/>
        <end position="268"/>
    </location>
</feature>
<keyword evidence="2" id="KW-0813">Transport</keyword>
<evidence type="ECO:0000256" key="7">
    <source>
        <dbReference type="ARBA" id="ARBA00023136"/>
    </source>
</evidence>
<feature type="transmembrane region" description="Helical" evidence="9">
    <location>
        <begin position="462"/>
        <end position="482"/>
    </location>
</feature>
<keyword evidence="3 9" id="KW-0812">Transmembrane</keyword>
<evidence type="ECO:0000256" key="8">
    <source>
        <dbReference type="SAM" id="MobiDB-lite"/>
    </source>
</evidence>
<feature type="transmembrane region" description="Helical" evidence="9">
    <location>
        <begin position="489"/>
        <end position="509"/>
    </location>
</feature>
<proteinExistence type="predicted"/>
<feature type="transmembrane region" description="Helical" evidence="9">
    <location>
        <begin position="145"/>
        <end position="164"/>
    </location>
</feature>
<evidence type="ECO:0000256" key="9">
    <source>
        <dbReference type="SAM" id="Phobius"/>
    </source>
</evidence>
<evidence type="ECO:0000256" key="2">
    <source>
        <dbReference type="ARBA" id="ARBA00022448"/>
    </source>
</evidence>
<feature type="transmembrane region" description="Helical" evidence="9">
    <location>
        <begin position="7"/>
        <end position="29"/>
    </location>
</feature>
<evidence type="ECO:0000256" key="1">
    <source>
        <dbReference type="ARBA" id="ARBA00004127"/>
    </source>
</evidence>
<feature type="region of interest" description="Disordered" evidence="8">
    <location>
        <begin position="321"/>
        <end position="346"/>
    </location>
</feature>
<dbReference type="PROSITE" id="PS50222">
    <property type="entry name" value="EF_HAND_2"/>
    <property type="match status" value="2"/>
</dbReference>
<dbReference type="GO" id="GO:0016020">
    <property type="term" value="C:membrane"/>
    <property type="evidence" value="ECO:0007669"/>
    <property type="project" value="InterPro"/>
</dbReference>
<dbReference type="InterPro" id="IPR018247">
    <property type="entry name" value="EF_Hand_1_Ca_BS"/>
</dbReference>
<feature type="domain" description="EF-hand" evidence="10">
    <location>
        <begin position="270"/>
        <end position="305"/>
    </location>
</feature>
<feature type="transmembrane region" description="Helical" evidence="9">
    <location>
        <begin position="432"/>
        <end position="456"/>
    </location>
</feature>
<evidence type="ECO:0000259" key="10">
    <source>
        <dbReference type="PROSITE" id="PS50222"/>
    </source>
</evidence>
<dbReference type="PROSITE" id="PS00018">
    <property type="entry name" value="EF_HAND_1"/>
    <property type="match status" value="2"/>
</dbReference>
<feature type="transmembrane region" description="Helical" evidence="9">
    <location>
        <begin position="398"/>
        <end position="420"/>
    </location>
</feature>
<keyword evidence="6" id="KW-0406">Ion transport</keyword>
<keyword evidence="7 9" id="KW-0472">Membrane</keyword>
<dbReference type="Pfam" id="PF13499">
    <property type="entry name" value="EF-hand_7"/>
    <property type="match status" value="1"/>
</dbReference>
<evidence type="ECO:0000256" key="3">
    <source>
        <dbReference type="ARBA" id="ARBA00022692"/>
    </source>
</evidence>
<keyword evidence="5 9" id="KW-1133">Transmembrane helix</keyword>
<reference evidence="11" key="1">
    <citation type="submission" date="2021-01" db="EMBL/GenBank/DDBJ databases">
        <authorList>
            <person name="Corre E."/>
            <person name="Pelletier E."/>
            <person name="Niang G."/>
            <person name="Scheremetjew M."/>
            <person name="Finn R."/>
            <person name="Kale V."/>
            <person name="Holt S."/>
            <person name="Cochrane G."/>
            <person name="Meng A."/>
            <person name="Brown T."/>
            <person name="Cohen L."/>
        </authorList>
    </citation>
    <scope>NUCLEOTIDE SEQUENCE</scope>
    <source>
        <strain evidence="11">CCMP1381</strain>
    </source>
</reference>
<feature type="transmembrane region" description="Helical" evidence="9">
    <location>
        <begin position="360"/>
        <end position="378"/>
    </location>
</feature>
<organism evidence="11">
    <name type="scientific">Octactis speculum</name>
    <dbReference type="NCBI Taxonomy" id="3111310"/>
    <lineage>
        <taxon>Eukaryota</taxon>
        <taxon>Sar</taxon>
        <taxon>Stramenopiles</taxon>
        <taxon>Ochrophyta</taxon>
        <taxon>Dictyochophyceae</taxon>
        <taxon>Dictyochales</taxon>
        <taxon>Dictyochaceae</taxon>
        <taxon>Octactis</taxon>
    </lineage>
</organism>
<dbReference type="GO" id="GO:0005509">
    <property type="term" value="F:calcium ion binding"/>
    <property type="evidence" value="ECO:0007669"/>
    <property type="project" value="InterPro"/>
</dbReference>
<comment type="subcellular location">
    <subcellularLocation>
        <location evidence="1">Endomembrane system</location>
        <topology evidence="1">Multi-pass membrane protein</topology>
    </subcellularLocation>
</comment>
<dbReference type="GO" id="GO:0006874">
    <property type="term" value="P:intracellular calcium ion homeostasis"/>
    <property type="evidence" value="ECO:0007669"/>
    <property type="project" value="TreeGrafter"/>
</dbReference>
<dbReference type="Gene3D" id="1.10.238.10">
    <property type="entry name" value="EF-hand"/>
    <property type="match status" value="1"/>
</dbReference>
<dbReference type="InterPro" id="IPR002048">
    <property type="entry name" value="EF_hand_dom"/>
</dbReference>
<protein>
    <recommendedName>
        <fullName evidence="10">EF-hand domain-containing protein</fullName>
    </recommendedName>
</protein>
<dbReference type="Pfam" id="PF01699">
    <property type="entry name" value="Na_Ca_ex"/>
    <property type="match status" value="1"/>
</dbReference>
<dbReference type="GO" id="GO:0015369">
    <property type="term" value="F:calcium:proton antiporter activity"/>
    <property type="evidence" value="ECO:0007669"/>
    <property type="project" value="TreeGrafter"/>
</dbReference>
<dbReference type="CDD" id="cd00051">
    <property type="entry name" value="EFh"/>
    <property type="match status" value="1"/>
</dbReference>
<dbReference type="EMBL" id="HBGS01016329">
    <property type="protein sequence ID" value="CAD9400880.1"/>
    <property type="molecule type" value="Transcribed_RNA"/>
</dbReference>
<dbReference type="InterPro" id="IPR004713">
    <property type="entry name" value="CaH_exchang"/>
</dbReference>